<feature type="non-terminal residue" evidence="2">
    <location>
        <position position="99"/>
    </location>
</feature>
<reference evidence="2" key="2">
    <citation type="submission" date="2021-10" db="EMBL/GenBank/DDBJ databases">
        <title>Phylogenomics reveals ancestral predisposition of the termite-cultivated fungus Termitomyces towards a domesticated lifestyle.</title>
        <authorList>
            <person name="Auxier B."/>
            <person name="Grum-Grzhimaylo A."/>
            <person name="Cardenas M.E."/>
            <person name="Lodge J.D."/>
            <person name="Laessoe T."/>
            <person name="Pedersen O."/>
            <person name="Smith M.E."/>
            <person name="Kuyper T.W."/>
            <person name="Franco-Molano E.A."/>
            <person name="Baroni T.J."/>
            <person name="Aanen D.K."/>
        </authorList>
    </citation>
    <scope>NUCLEOTIDE SEQUENCE</scope>
    <source>
        <strain evidence="2">AP01</strain>
        <tissue evidence="2">Mycelium</tissue>
    </source>
</reference>
<feature type="region of interest" description="Disordered" evidence="1">
    <location>
        <begin position="80"/>
        <end position="99"/>
    </location>
</feature>
<reference evidence="2" key="1">
    <citation type="submission" date="2020-07" db="EMBL/GenBank/DDBJ databases">
        <authorList>
            <person name="Nieuwenhuis M."/>
            <person name="Van De Peppel L.J.J."/>
        </authorList>
    </citation>
    <scope>NUCLEOTIDE SEQUENCE</scope>
    <source>
        <strain evidence="2">AP01</strain>
        <tissue evidence="2">Mycelium</tissue>
    </source>
</reference>
<name>A0A9P7FX28_9AGAR</name>
<gene>
    <name evidence="2" type="ORF">DXG03_002284</name>
</gene>
<dbReference type="OrthoDB" id="3050428at2759"/>
<proteinExistence type="predicted"/>
<evidence type="ECO:0000313" key="3">
    <source>
        <dbReference type="Proteomes" id="UP000775547"/>
    </source>
</evidence>
<dbReference type="AlphaFoldDB" id="A0A9P7FX28"/>
<protein>
    <submittedName>
        <fullName evidence="2">Uncharacterized protein</fullName>
    </submittedName>
</protein>
<dbReference type="Proteomes" id="UP000775547">
    <property type="component" value="Unassembled WGS sequence"/>
</dbReference>
<comment type="caution">
    <text evidence="2">The sequence shown here is derived from an EMBL/GenBank/DDBJ whole genome shotgun (WGS) entry which is preliminary data.</text>
</comment>
<accession>A0A9P7FX28</accession>
<keyword evidence="3" id="KW-1185">Reference proteome</keyword>
<evidence type="ECO:0000313" key="2">
    <source>
        <dbReference type="EMBL" id="KAG5639939.1"/>
    </source>
</evidence>
<evidence type="ECO:0000256" key="1">
    <source>
        <dbReference type="SAM" id="MobiDB-lite"/>
    </source>
</evidence>
<sequence>MSCSKCGPCPEDVIWDGISLGFSKKLILVTLYPPTVSDPEAPVQLNGYVWKQQVIPDATLRRHLRQVVKAAKGISDIWEKEVDSDDDEPQHQVTAKVEI</sequence>
<organism evidence="2 3">
    <name type="scientific">Asterophora parasitica</name>
    <dbReference type="NCBI Taxonomy" id="117018"/>
    <lineage>
        <taxon>Eukaryota</taxon>
        <taxon>Fungi</taxon>
        <taxon>Dikarya</taxon>
        <taxon>Basidiomycota</taxon>
        <taxon>Agaricomycotina</taxon>
        <taxon>Agaricomycetes</taxon>
        <taxon>Agaricomycetidae</taxon>
        <taxon>Agaricales</taxon>
        <taxon>Tricholomatineae</taxon>
        <taxon>Lyophyllaceae</taxon>
        <taxon>Asterophora</taxon>
    </lineage>
</organism>
<dbReference type="EMBL" id="JABCKV010001625">
    <property type="protein sequence ID" value="KAG5639939.1"/>
    <property type="molecule type" value="Genomic_DNA"/>
</dbReference>